<protein>
    <submittedName>
        <fullName evidence="2">Uncharacterized protein</fullName>
    </submittedName>
</protein>
<accession>A0A1H3RMG3</accession>
<keyword evidence="3" id="KW-1185">Reference proteome</keyword>
<organism evidence="2 3">
    <name type="scientific">Saccharopolyspora shandongensis</name>
    <dbReference type="NCBI Taxonomy" id="418495"/>
    <lineage>
        <taxon>Bacteria</taxon>
        <taxon>Bacillati</taxon>
        <taxon>Actinomycetota</taxon>
        <taxon>Actinomycetes</taxon>
        <taxon>Pseudonocardiales</taxon>
        <taxon>Pseudonocardiaceae</taxon>
        <taxon>Saccharopolyspora</taxon>
    </lineage>
</organism>
<evidence type="ECO:0000313" key="3">
    <source>
        <dbReference type="Proteomes" id="UP000199529"/>
    </source>
</evidence>
<evidence type="ECO:0000313" key="2">
    <source>
        <dbReference type="EMBL" id="SDZ26099.1"/>
    </source>
</evidence>
<reference evidence="3" key="1">
    <citation type="submission" date="2016-10" db="EMBL/GenBank/DDBJ databases">
        <authorList>
            <person name="Varghese N."/>
            <person name="Submissions S."/>
        </authorList>
    </citation>
    <scope>NUCLEOTIDE SEQUENCE [LARGE SCALE GENOMIC DNA]</scope>
    <source>
        <strain evidence="3">CGMCC 4.3530</strain>
    </source>
</reference>
<gene>
    <name evidence="2" type="ORF">SAMN05216215_10554</name>
</gene>
<name>A0A1H3RMG3_9PSEU</name>
<dbReference type="RefSeq" id="WP_218157621.1">
    <property type="nucleotide sequence ID" value="NZ_FNOK01000055.1"/>
</dbReference>
<dbReference type="AlphaFoldDB" id="A0A1H3RMG3"/>
<proteinExistence type="predicted"/>
<dbReference type="Proteomes" id="UP000199529">
    <property type="component" value="Unassembled WGS sequence"/>
</dbReference>
<dbReference type="EMBL" id="FNOK01000055">
    <property type="protein sequence ID" value="SDZ26099.1"/>
    <property type="molecule type" value="Genomic_DNA"/>
</dbReference>
<evidence type="ECO:0000256" key="1">
    <source>
        <dbReference type="SAM" id="MobiDB-lite"/>
    </source>
</evidence>
<sequence>MTSPMRWPDGTPVDPEPDDTPTTDNHAWRFTEPPVWARIDHELKDRIIQRLRAL</sequence>
<feature type="region of interest" description="Disordered" evidence="1">
    <location>
        <begin position="1"/>
        <end position="28"/>
    </location>
</feature>